<comment type="caution">
    <text evidence="1">The sequence shown here is derived from an EMBL/GenBank/DDBJ whole genome shotgun (WGS) entry which is preliminary data.</text>
</comment>
<protein>
    <recommendedName>
        <fullName evidence="3">AAA+ ATPase domain-containing protein</fullName>
    </recommendedName>
</protein>
<evidence type="ECO:0000313" key="1">
    <source>
        <dbReference type="EMBL" id="TYP79208.1"/>
    </source>
</evidence>
<proteinExistence type="predicted"/>
<dbReference type="InterPro" id="IPR027417">
    <property type="entry name" value="P-loop_NTPase"/>
</dbReference>
<reference evidence="1 2" key="1">
    <citation type="submission" date="2019-07" db="EMBL/GenBank/DDBJ databases">
        <title>Genomic Encyclopedia of Type Strains, Phase III (KMG-III): the genomes of soil and plant-associated and newly described type strains.</title>
        <authorList>
            <person name="Whitman W."/>
        </authorList>
    </citation>
    <scope>NUCLEOTIDE SEQUENCE [LARGE SCALE GENOMIC DNA]</scope>
    <source>
        <strain evidence="1 2">BL24</strain>
    </source>
</reference>
<evidence type="ECO:0000313" key="2">
    <source>
        <dbReference type="Proteomes" id="UP000323257"/>
    </source>
</evidence>
<dbReference type="Gene3D" id="3.40.50.300">
    <property type="entry name" value="P-loop containing nucleotide triphosphate hydrolases"/>
    <property type="match status" value="2"/>
</dbReference>
<gene>
    <name evidence="1" type="ORF">BCM02_101326</name>
</gene>
<dbReference type="EMBL" id="VNHS01000001">
    <property type="protein sequence ID" value="TYP79208.1"/>
    <property type="molecule type" value="Genomic_DNA"/>
</dbReference>
<organism evidence="1 2">
    <name type="scientific">Paenibacillus methanolicus</name>
    <dbReference type="NCBI Taxonomy" id="582686"/>
    <lineage>
        <taxon>Bacteria</taxon>
        <taxon>Bacillati</taxon>
        <taxon>Bacillota</taxon>
        <taxon>Bacilli</taxon>
        <taxon>Bacillales</taxon>
        <taxon>Paenibacillaceae</taxon>
        <taxon>Paenibacillus</taxon>
    </lineage>
</organism>
<name>A0A5S5CLE8_9BACL</name>
<dbReference type="Proteomes" id="UP000323257">
    <property type="component" value="Unassembled WGS sequence"/>
</dbReference>
<accession>A0A5S5CLE8</accession>
<sequence length="375" mass="41529">MTTLRKRKGVFRLTPKSFHYFVRGNTARGAHFLHASAFQGLNRLYVLTGPPGTGKSTLIRGLADRLAEQGQQLEYFHSPLRPDELDGLIATGLKFGVVDGRVSEGITDQIAQVVIPVDFGDAIDQSLLSRHLETIQSLEEKLAVAYANAYEGYHAALRIHDEWERYYIDSMDFEKADAIARQLIGRLFEGHENETPVVRRRLFFGAATPKGAVDFIPGLTASLQRRIFIKGRPGSGKSTLLKKLADAAEKKGIDIRVFHCGLDPNSLDMLIFPDLSTAIFDSTAPHEYFPDRDGDEILDMYALAMTPGTDENYAAELAAIQARYGAQMQEATAFLTAAEQFDAQIKSIYASAVDFSVIETVQARLQAELDNLLEP</sequence>
<keyword evidence="2" id="KW-1185">Reference proteome</keyword>
<dbReference type="SUPFAM" id="SSF52540">
    <property type="entry name" value="P-loop containing nucleoside triphosphate hydrolases"/>
    <property type="match status" value="3"/>
</dbReference>
<dbReference type="AlphaFoldDB" id="A0A5S5CLE8"/>
<evidence type="ECO:0008006" key="3">
    <source>
        <dbReference type="Google" id="ProtNLM"/>
    </source>
</evidence>